<dbReference type="InterPro" id="IPR050682">
    <property type="entry name" value="ModA/WtpA"/>
</dbReference>
<evidence type="ECO:0000313" key="5">
    <source>
        <dbReference type="EMBL" id="EFQ23113.1"/>
    </source>
</evidence>
<dbReference type="Gene3D" id="3.40.190.10">
    <property type="entry name" value="Periplasmic binding protein-like II"/>
    <property type="match status" value="2"/>
</dbReference>
<dbReference type="GO" id="GO:0030973">
    <property type="term" value="F:molybdate ion binding"/>
    <property type="evidence" value="ECO:0007669"/>
    <property type="project" value="TreeGrafter"/>
</dbReference>
<dbReference type="InterPro" id="IPR005950">
    <property type="entry name" value="ModA"/>
</dbReference>
<dbReference type="AlphaFoldDB" id="E3CUN3"/>
<accession>E3CUN3</accession>
<dbReference type="Pfam" id="PF13531">
    <property type="entry name" value="SBP_bac_11"/>
    <property type="match status" value="1"/>
</dbReference>
<dbReference type="NCBIfam" id="TIGR01256">
    <property type="entry name" value="modA"/>
    <property type="match status" value="1"/>
</dbReference>
<keyword evidence="2" id="KW-0479">Metal-binding</keyword>
<keyword evidence="6" id="KW-1185">Reference proteome</keyword>
<sequence>MRLRGMLWGMVALLVGCSGPAYAEEGIVAVSAGIASCVENLIQAYAVQGGKPLTLVRESTGTIARQMDQGAPYDVLVAADPEWPQWLAGRGKLKAAAPCARGQMVVWVASGEPPRLEDLGKIVLACPDPESTSHGKLARKFLQDRKLWDAGKRNGRILVVANAVQGVMTVKGGTAKAALMPLALALGSKGAYRELPGTEIPTVAGLGANSTNPNAKAFLAFLRSDGAAPIWRQWGFSVAKP</sequence>
<protein>
    <submittedName>
        <fullName evidence="5">Molybdenum ABC transporter, periplasmic molybdate-binding protein</fullName>
    </submittedName>
</protein>
<dbReference type="PROSITE" id="PS51257">
    <property type="entry name" value="PROKAR_LIPOPROTEIN"/>
    <property type="match status" value="1"/>
</dbReference>
<dbReference type="EMBL" id="CM001022">
    <property type="protein sequence ID" value="EFQ23113.1"/>
    <property type="molecule type" value="Genomic_DNA"/>
</dbReference>
<dbReference type="PANTHER" id="PTHR30632">
    <property type="entry name" value="MOLYBDATE-BINDING PERIPLASMIC PROTEIN"/>
    <property type="match status" value="1"/>
</dbReference>
<dbReference type="GO" id="GO:0046872">
    <property type="term" value="F:metal ion binding"/>
    <property type="evidence" value="ECO:0007669"/>
    <property type="project" value="UniProtKB-KW"/>
</dbReference>
<comment type="similarity">
    <text evidence="1">Belongs to the bacterial solute-binding protein ModA family.</text>
</comment>
<dbReference type="OrthoDB" id="4283at2"/>
<evidence type="ECO:0000256" key="3">
    <source>
        <dbReference type="ARBA" id="ARBA00022729"/>
    </source>
</evidence>
<evidence type="ECO:0000256" key="4">
    <source>
        <dbReference type="SAM" id="SignalP"/>
    </source>
</evidence>
<dbReference type="SUPFAM" id="SSF53850">
    <property type="entry name" value="Periplasmic binding protein-like II"/>
    <property type="match status" value="1"/>
</dbReference>
<dbReference type="GO" id="GO:0015689">
    <property type="term" value="P:molybdate ion transport"/>
    <property type="evidence" value="ECO:0007669"/>
    <property type="project" value="InterPro"/>
</dbReference>
<name>E3CUN3_9BACT</name>
<dbReference type="PaxDb" id="584708-Apau_0684"/>
<feature type="signal peptide" evidence="4">
    <location>
        <begin position="1"/>
        <end position="23"/>
    </location>
</feature>
<evidence type="ECO:0000256" key="1">
    <source>
        <dbReference type="ARBA" id="ARBA00009175"/>
    </source>
</evidence>
<dbReference type="HOGENOM" id="CLU_065520_1_1_0"/>
<dbReference type="eggNOG" id="COG0725">
    <property type="taxonomic scope" value="Bacteria"/>
</dbReference>
<evidence type="ECO:0000313" key="6">
    <source>
        <dbReference type="Proteomes" id="UP000005096"/>
    </source>
</evidence>
<evidence type="ECO:0000256" key="2">
    <source>
        <dbReference type="ARBA" id="ARBA00022723"/>
    </source>
</evidence>
<reference evidence="5 6" key="1">
    <citation type="journal article" date="2010" name="Stand. Genomic Sci.">
        <title>Non-contiguous finished genome sequence of Aminomonas paucivorans type strain (GLU-3).</title>
        <authorList>
            <person name="Pitluck S."/>
            <person name="Yasawong M."/>
            <person name="Held B."/>
            <person name="Lapidus A."/>
            <person name="Nolan M."/>
            <person name="Copeland A."/>
            <person name="Lucas S."/>
            <person name="Del Rio T.G."/>
            <person name="Tice H."/>
            <person name="Cheng J.F."/>
            <person name="Chertkov O."/>
            <person name="Goodwin L."/>
            <person name="Tapia R."/>
            <person name="Han C."/>
            <person name="Liolios K."/>
            <person name="Ivanova N."/>
            <person name="Mavromatis K."/>
            <person name="Ovchinnikova G."/>
            <person name="Pati A."/>
            <person name="Chen A."/>
            <person name="Palaniappan K."/>
            <person name="Land M."/>
            <person name="Hauser L."/>
            <person name="Chang Y.J."/>
            <person name="Jeffries C.D."/>
            <person name="Pukall R."/>
            <person name="Spring S."/>
            <person name="Rohde M."/>
            <person name="Sikorski J."/>
            <person name="Goker M."/>
            <person name="Woyke T."/>
            <person name="Bristow J."/>
            <person name="Eisen J.A."/>
            <person name="Markowitz V."/>
            <person name="Hugenholtz P."/>
            <person name="Kyrpides N.C."/>
            <person name="Klenk H.P."/>
        </authorList>
    </citation>
    <scope>NUCLEOTIDE SEQUENCE [LARGE SCALE GENOMIC DNA]</scope>
    <source>
        <strain evidence="5 6">DSM 12260</strain>
    </source>
</reference>
<proteinExistence type="inferred from homology"/>
<gene>
    <name evidence="5" type="ORF">Apau_0684</name>
</gene>
<keyword evidence="3 4" id="KW-0732">Signal</keyword>
<organism evidence="5 6">
    <name type="scientific">Aminomonas paucivorans DSM 12260</name>
    <dbReference type="NCBI Taxonomy" id="584708"/>
    <lineage>
        <taxon>Bacteria</taxon>
        <taxon>Thermotogati</taxon>
        <taxon>Synergistota</taxon>
        <taxon>Synergistia</taxon>
        <taxon>Synergistales</taxon>
        <taxon>Synergistaceae</taxon>
        <taxon>Aminomonas</taxon>
    </lineage>
</organism>
<dbReference type="STRING" id="584708.Apau_0684"/>
<dbReference type="RefSeq" id="WP_006300275.1">
    <property type="nucleotide sequence ID" value="NZ_CM001022.1"/>
</dbReference>
<feature type="chain" id="PRO_5003167401" evidence="4">
    <location>
        <begin position="24"/>
        <end position="241"/>
    </location>
</feature>
<dbReference type="Proteomes" id="UP000005096">
    <property type="component" value="Chromosome"/>
</dbReference>
<dbReference type="PANTHER" id="PTHR30632:SF14">
    <property type="entry name" value="TUNGSTATE_MOLYBDATE_CHROMATE-BINDING PROTEIN MODA"/>
    <property type="match status" value="1"/>
</dbReference>